<evidence type="ECO:0000313" key="2">
    <source>
        <dbReference type="Proteomes" id="UP000077521"/>
    </source>
</evidence>
<accession>A0A177T3U4</accession>
<reference evidence="1" key="2">
    <citation type="journal article" date="2019" name="IMA Fungus">
        <title>Genome sequencing and comparison of five Tilletia species to identify candidate genes for the detection of regulated species infecting wheat.</title>
        <authorList>
            <person name="Nguyen H.D.T."/>
            <person name="Sultana T."/>
            <person name="Kesanakurti P."/>
            <person name="Hambleton S."/>
        </authorList>
    </citation>
    <scope>NUCLEOTIDE SEQUENCE</scope>
    <source>
        <strain evidence="1">DAOMC 236416</strain>
    </source>
</reference>
<name>A0A177T3U4_9BASI</name>
<dbReference type="AlphaFoldDB" id="A0A177T3U4"/>
<dbReference type="EMBL" id="LWDF02000627">
    <property type="protein sequence ID" value="KAE8244559.1"/>
    <property type="molecule type" value="Genomic_DNA"/>
</dbReference>
<reference evidence="1" key="1">
    <citation type="submission" date="2016-04" db="EMBL/GenBank/DDBJ databases">
        <authorList>
            <person name="Nguyen H.D."/>
            <person name="Samba Siva P."/>
            <person name="Cullis J."/>
            <person name="Levesque C.A."/>
            <person name="Hambleton S."/>
        </authorList>
    </citation>
    <scope>NUCLEOTIDE SEQUENCE</scope>
    <source>
        <strain evidence="1">DAOMC 236416</strain>
    </source>
</reference>
<dbReference type="Proteomes" id="UP000077521">
    <property type="component" value="Unassembled WGS sequence"/>
</dbReference>
<comment type="caution">
    <text evidence="1">The sequence shown here is derived from an EMBL/GenBank/DDBJ whole genome shotgun (WGS) entry which is preliminary data.</text>
</comment>
<proteinExistence type="predicted"/>
<protein>
    <submittedName>
        <fullName evidence="1">Uncharacterized protein</fullName>
    </submittedName>
</protein>
<organism evidence="1 2">
    <name type="scientific">Tilletia indica</name>
    <dbReference type="NCBI Taxonomy" id="43049"/>
    <lineage>
        <taxon>Eukaryota</taxon>
        <taxon>Fungi</taxon>
        <taxon>Dikarya</taxon>
        <taxon>Basidiomycota</taxon>
        <taxon>Ustilaginomycotina</taxon>
        <taxon>Exobasidiomycetes</taxon>
        <taxon>Tilletiales</taxon>
        <taxon>Tilletiaceae</taxon>
        <taxon>Tilletia</taxon>
    </lineage>
</organism>
<sequence length="85" mass="9400">MTVLVFVGGYTLFADMQLQLRHEAEFARQTNELCGFANINVQPPTYRFLVFISMVGRAAIQIRISFGLNSTFSLPSPSIADLLGS</sequence>
<evidence type="ECO:0000313" key="1">
    <source>
        <dbReference type="EMBL" id="KAE8244559.1"/>
    </source>
</evidence>
<keyword evidence="2" id="KW-1185">Reference proteome</keyword>
<gene>
    <name evidence="1" type="ORF">A4X13_0g6493</name>
</gene>